<protein>
    <submittedName>
        <fullName evidence="6">Uncharacterized protein LOC113211080</fullName>
    </submittedName>
</protein>
<dbReference type="InterPro" id="IPR003105">
    <property type="entry name" value="SRA_YDG"/>
</dbReference>
<evidence type="ECO:0000313" key="6">
    <source>
        <dbReference type="RefSeq" id="XP_026285118.1"/>
    </source>
</evidence>
<feature type="domain" description="YDG" evidence="4">
    <location>
        <begin position="124"/>
        <end position="275"/>
    </location>
</feature>
<dbReference type="FunFam" id="2.30.280.10:FF:000005">
    <property type="entry name" value="E3 ubiquitin-protein ligase UHRF1"/>
    <property type="match status" value="1"/>
</dbReference>
<dbReference type="InterPro" id="IPR015947">
    <property type="entry name" value="PUA-like_sf"/>
</dbReference>
<dbReference type="Gene3D" id="2.30.280.10">
    <property type="entry name" value="SRA-YDG"/>
    <property type="match status" value="1"/>
</dbReference>
<feature type="compositionally biased region" description="Acidic residues" evidence="3">
    <location>
        <begin position="297"/>
        <end position="306"/>
    </location>
</feature>
<keyword evidence="5" id="KW-1185">Reference proteome</keyword>
<evidence type="ECO:0000256" key="2">
    <source>
        <dbReference type="PROSITE-ProRule" id="PRU00358"/>
    </source>
</evidence>
<dbReference type="InterPro" id="IPR036987">
    <property type="entry name" value="SRA-YDG_sf"/>
</dbReference>
<dbReference type="AlphaFoldDB" id="A0A6J1SW30"/>
<dbReference type="PANTHER" id="PTHR14140">
    <property type="entry name" value="E3 UBIQUITIN-PROTEIN LIGASE UHRF-RELATED"/>
    <property type="match status" value="1"/>
</dbReference>
<dbReference type="KEGG" id="foc:113211080"/>
<gene>
    <name evidence="6" type="primary">LOC113211080</name>
</gene>
<feature type="region of interest" description="Disordered" evidence="3">
    <location>
        <begin position="184"/>
        <end position="208"/>
    </location>
</feature>
<dbReference type="PROSITE" id="PS51015">
    <property type="entry name" value="YDG"/>
    <property type="match status" value="1"/>
</dbReference>
<feature type="region of interest" description="Disordered" evidence="3">
    <location>
        <begin position="280"/>
        <end position="316"/>
    </location>
</feature>
<dbReference type="Proteomes" id="UP000504606">
    <property type="component" value="Unplaced"/>
</dbReference>
<evidence type="ECO:0000259" key="4">
    <source>
        <dbReference type="PROSITE" id="PS51015"/>
    </source>
</evidence>
<evidence type="ECO:0000256" key="1">
    <source>
        <dbReference type="ARBA" id="ARBA00023242"/>
    </source>
</evidence>
<dbReference type="RefSeq" id="XP_026285118.1">
    <property type="nucleotide sequence ID" value="XM_026429333.2"/>
</dbReference>
<evidence type="ECO:0000256" key="3">
    <source>
        <dbReference type="SAM" id="MobiDB-lite"/>
    </source>
</evidence>
<name>A0A6J1SW30_FRAOC</name>
<dbReference type="GeneID" id="113211080"/>
<dbReference type="GO" id="GO:0061630">
    <property type="term" value="F:ubiquitin protein ligase activity"/>
    <property type="evidence" value="ECO:0007669"/>
    <property type="project" value="TreeGrafter"/>
</dbReference>
<keyword evidence="1 2" id="KW-0539">Nucleus</keyword>
<dbReference type="Pfam" id="PF02182">
    <property type="entry name" value="SAD_SRA"/>
    <property type="match status" value="1"/>
</dbReference>
<evidence type="ECO:0000313" key="5">
    <source>
        <dbReference type="Proteomes" id="UP000504606"/>
    </source>
</evidence>
<comment type="subcellular location">
    <subcellularLocation>
        <location evidence="2">Nucleus</location>
    </subcellularLocation>
</comment>
<sequence>MANLSAYQRLRKANLNENTEVLLQYGLQAPVVETSSLTILNTEERKKKSAPKPKPAKKKLKEKFQFVGRRTSFRVRLKVQQECYEDYESLKDSDEEEQDEVQLMKNLSQPNRNVARPPRPNTYGSIDGVRVGTWWETRLDCNYDGIHRPTVAGIHQGPDGAYSVALSGGYEDDVDLGDSFTYTGEGGRDLKGTANNPKNLRTAPQSKDQQLVRGNLALSRNVETGNPVRVIRGYKLNSKFAPERGYRYDGLYNITKFWESYGKSGFKVYKFAFQRCDPEPAPWHQSTSPPKARTDGTEEVEKESEDSCNSSNSSQVMKSPVKRASCSFLSEETDWHGWPNAYDLPKIGCLSIKCGDGEEKLCLTGDAWILAGDLTQNSTVTMSCADNHKNSRIKSAKRVTFDDEVKSNNPYELNEYDCKLGMTCDWLGWSEEGLSILDCPSTFNCTLHDNC</sequence>
<dbReference type="SUPFAM" id="SSF88697">
    <property type="entry name" value="PUA domain-like"/>
    <property type="match status" value="1"/>
</dbReference>
<organism evidence="5 6">
    <name type="scientific">Frankliniella occidentalis</name>
    <name type="common">Western flower thrips</name>
    <name type="synonym">Euthrips occidentalis</name>
    <dbReference type="NCBI Taxonomy" id="133901"/>
    <lineage>
        <taxon>Eukaryota</taxon>
        <taxon>Metazoa</taxon>
        <taxon>Ecdysozoa</taxon>
        <taxon>Arthropoda</taxon>
        <taxon>Hexapoda</taxon>
        <taxon>Insecta</taxon>
        <taxon>Pterygota</taxon>
        <taxon>Neoptera</taxon>
        <taxon>Paraneoptera</taxon>
        <taxon>Thysanoptera</taxon>
        <taxon>Terebrantia</taxon>
        <taxon>Thripoidea</taxon>
        <taxon>Thripidae</taxon>
        <taxon>Frankliniella</taxon>
    </lineage>
</organism>
<dbReference type="InterPro" id="IPR045134">
    <property type="entry name" value="UHRF1/2-like"/>
</dbReference>
<dbReference type="GO" id="GO:0044027">
    <property type="term" value="P:negative regulation of gene expression via chromosomal CpG island methylation"/>
    <property type="evidence" value="ECO:0007669"/>
    <property type="project" value="TreeGrafter"/>
</dbReference>
<dbReference type="GO" id="GO:0016567">
    <property type="term" value="P:protein ubiquitination"/>
    <property type="evidence" value="ECO:0007669"/>
    <property type="project" value="TreeGrafter"/>
</dbReference>
<dbReference type="SMART" id="SM00466">
    <property type="entry name" value="SRA"/>
    <property type="match status" value="1"/>
</dbReference>
<dbReference type="GO" id="GO:0005634">
    <property type="term" value="C:nucleus"/>
    <property type="evidence" value="ECO:0007669"/>
    <property type="project" value="UniProtKB-SubCell"/>
</dbReference>
<accession>A0A6J1SW30</accession>
<feature type="compositionally biased region" description="Polar residues" evidence="3">
    <location>
        <begin position="193"/>
        <end position="208"/>
    </location>
</feature>
<reference evidence="6" key="1">
    <citation type="submission" date="2025-08" db="UniProtKB">
        <authorList>
            <consortium name="RefSeq"/>
        </authorList>
    </citation>
    <scope>IDENTIFICATION</scope>
    <source>
        <tissue evidence="6">Whole organism</tissue>
    </source>
</reference>
<dbReference type="OrthoDB" id="2270193at2759"/>
<dbReference type="PANTHER" id="PTHR14140:SF27">
    <property type="entry name" value="OS04G0289800 PROTEIN"/>
    <property type="match status" value="1"/>
</dbReference>
<proteinExistence type="predicted"/>